<keyword evidence="2" id="KW-1185">Reference proteome</keyword>
<evidence type="ECO:0000313" key="1">
    <source>
        <dbReference type="EMBL" id="MSN96704.1"/>
    </source>
</evidence>
<dbReference type="RefSeq" id="WP_154570971.1">
    <property type="nucleotide sequence ID" value="NZ_VWSJ01000023.1"/>
</dbReference>
<proteinExistence type="predicted"/>
<dbReference type="EMBL" id="VWSJ01000023">
    <property type="protein sequence ID" value="MSN96704.1"/>
    <property type="molecule type" value="Genomic_DNA"/>
</dbReference>
<accession>A0A6L5WI17</accession>
<reference evidence="1 2" key="2">
    <citation type="submission" date="2020-03" db="EMBL/GenBank/DDBJ databases">
        <title>Campylobacter portucalensis sp. nov., a new species of Campylobacter isolated from the reproductive tract of bulls.</title>
        <authorList>
            <person name="Silva M.F."/>
            <person name="Pereira G."/>
            <person name="Carneiro C."/>
            <person name="Hemphill A."/>
            <person name="Mateus L."/>
            <person name="Lopes-Da-Costa L."/>
            <person name="Silva E."/>
        </authorList>
    </citation>
    <scope>NUCLEOTIDE SEQUENCE [LARGE SCALE GENOMIC DNA]</scope>
    <source>
        <strain evidence="1 2">FMV-PI01</strain>
    </source>
</reference>
<name>A0A6L5WI17_9BACT</name>
<comment type="caution">
    <text evidence="1">The sequence shown here is derived from an EMBL/GenBank/DDBJ whole genome shotgun (WGS) entry which is preliminary data.</text>
</comment>
<sequence>MKDIMKKNLVLAILMVFGSLTSYAKDLIFYHDIDEALKSNFAKKMLVDEIGLEFSQKYDLDEREAAVLTQRSTHFFKNMIKNKQKKILTKKFANMFLYRL</sequence>
<dbReference type="Proteomes" id="UP000476338">
    <property type="component" value="Unassembled WGS sequence"/>
</dbReference>
<evidence type="ECO:0000313" key="2">
    <source>
        <dbReference type="Proteomes" id="UP000476338"/>
    </source>
</evidence>
<protein>
    <submittedName>
        <fullName evidence="1">Uncharacterized protein</fullName>
    </submittedName>
</protein>
<organism evidence="1 2">
    <name type="scientific">Campylobacter portucalensis</name>
    <dbReference type="NCBI Taxonomy" id="2608384"/>
    <lineage>
        <taxon>Bacteria</taxon>
        <taxon>Pseudomonadati</taxon>
        <taxon>Campylobacterota</taxon>
        <taxon>Epsilonproteobacteria</taxon>
        <taxon>Campylobacterales</taxon>
        <taxon>Campylobacteraceae</taxon>
        <taxon>Campylobacter</taxon>
    </lineage>
</organism>
<dbReference type="AlphaFoldDB" id="A0A6L5WI17"/>
<reference evidence="1 2" key="1">
    <citation type="submission" date="2019-09" db="EMBL/GenBank/DDBJ databases">
        <authorList>
            <person name="Silva M."/>
            <person name="Pereira G."/>
            <person name="Lopes-Da-Costa L."/>
            <person name="Silva E."/>
        </authorList>
    </citation>
    <scope>NUCLEOTIDE SEQUENCE [LARGE SCALE GENOMIC DNA]</scope>
    <source>
        <strain evidence="1 2">FMV-PI01</strain>
    </source>
</reference>
<gene>
    <name evidence="1" type="ORF">F1B92_05940</name>
</gene>